<dbReference type="InterPro" id="IPR022664">
    <property type="entry name" value="DapB_N_CS"/>
</dbReference>
<dbReference type="InterPro" id="IPR000846">
    <property type="entry name" value="DapB_N"/>
</dbReference>
<feature type="binding site" evidence="13">
    <location>
        <begin position="152"/>
        <end position="153"/>
    </location>
    <ligand>
        <name>(S)-2,3,4,5-tetrahydrodipicolinate</name>
        <dbReference type="ChEBI" id="CHEBI:16845"/>
    </ligand>
</feature>
<accession>A0ABQ6A5Q4</accession>
<comment type="caution">
    <text evidence="16">The sequence shown here is derived from an EMBL/GenBank/DDBJ whole genome shotgun (WGS) entry which is preliminary data.</text>
</comment>
<dbReference type="EC" id="1.17.1.8" evidence="10 13"/>
<feature type="active site" description="Proton donor/acceptor" evidence="13">
    <location>
        <position position="142"/>
    </location>
</feature>
<feature type="binding site" evidence="13">
    <location>
        <begin position="108"/>
        <end position="111"/>
    </location>
    <ligand>
        <name>NAD(+)</name>
        <dbReference type="ChEBI" id="CHEBI:57540"/>
    </ligand>
</feature>
<comment type="subcellular location">
    <subcellularLocation>
        <location evidence="13">Cytoplasm</location>
    </subcellularLocation>
</comment>
<dbReference type="PANTHER" id="PTHR20836">
    <property type="entry name" value="DIHYDRODIPICOLINATE REDUCTASE"/>
    <property type="match status" value="1"/>
</dbReference>
<feature type="active site" description="Proton donor" evidence="13">
    <location>
        <position position="146"/>
    </location>
</feature>
<keyword evidence="5 13" id="KW-0220">Diaminopimelate biosynthesis</keyword>
<dbReference type="Gene3D" id="3.40.50.720">
    <property type="entry name" value="NAD(P)-binding Rossmann-like Domain"/>
    <property type="match status" value="1"/>
</dbReference>
<evidence type="ECO:0000313" key="17">
    <source>
        <dbReference type="Proteomes" id="UP001156641"/>
    </source>
</evidence>
<dbReference type="RefSeq" id="WP_284256441.1">
    <property type="nucleotide sequence ID" value="NZ_BSOS01000007.1"/>
</dbReference>
<keyword evidence="3 13" id="KW-0028">Amino-acid biosynthesis</keyword>
<feature type="binding site" evidence="13">
    <location>
        <begin position="84"/>
        <end position="86"/>
    </location>
    <ligand>
        <name>NAD(+)</name>
        <dbReference type="ChEBI" id="CHEBI:57540"/>
    </ligand>
</feature>
<keyword evidence="8 13" id="KW-0457">Lysine biosynthesis</keyword>
<dbReference type="InterPro" id="IPR036291">
    <property type="entry name" value="NAD(P)-bd_dom_sf"/>
</dbReference>
<comment type="subunit">
    <text evidence="13">Homotetramer.</text>
</comment>
<evidence type="ECO:0000256" key="10">
    <source>
        <dbReference type="ARBA" id="ARBA00038983"/>
    </source>
</evidence>
<evidence type="ECO:0000256" key="4">
    <source>
        <dbReference type="ARBA" id="ARBA00022857"/>
    </source>
</evidence>
<evidence type="ECO:0000313" key="16">
    <source>
        <dbReference type="EMBL" id="GLR65887.1"/>
    </source>
</evidence>
<dbReference type="SUPFAM" id="SSF51735">
    <property type="entry name" value="NAD(P)-binding Rossmann-fold domains"/>
    <property type="match status" value="1"/>
</dbReference>
<comment type="function">
    <text evidence="13">Catalyzes the conversion of 4-hydroxy-tetrahydrodipicolinate (HTPA) to tetrahydrodipicolinate.</text>
</comment>
<protein>
    <recommendedName>
        <fullName evidence="10 13">4-hydroxy-tetrahydrodipicolinate reductase</fullName>
        <shortName evidence="13">HTPA reductase</shortName>
        <ecNumber evidence="10 13">1.17.1.8</ecNumber>
    </recommendedName>
</protein>
<evidence type="ECO:0000256" key="6">
    <source>
        <dbReference type="ARBA" id="ARBA00023002"/>
    </source>
</evidence>
<dbReference type="PIRSF" id="PIRSF000161">
    <property type="entry name" value="DHPR"/>
    <property type="match status" value="1"/>
</dbReference>
<evidence type="ECO:0000259" key="15">
    <source>
        <dbReference type="Pfam" id="PF05173"/>
    </source>
</evidence>
<comment type="catalytic activity">
    <reaction evidence="12 13">
        <text>(S)-2,3,4,5-tetrahydrodipicolinate + NAD(+) + H2O = (2S,4S)-4-hydroxy-2,3,4,5-tetrahydrodipicolinate + NADH + H(+)</text>
        <dbReference type="Rhea" id="RHEA:35323"/>
        <dbReference type="ChEBI" id="CHEBI:15377"/>
        <dbReference type="ChEBI" id="CHEBI:15378"/>
        <dbReference type="ChEBI" id="CHEBI:16845"/>
        <dbReference type="ChEBI" id="CHEBI:57540"/>
        <dbReference type="ChEBI" id="CHEBI:57945"/>
        <dbReference type="ChEBI" id="CHEBI:67139"/>
        <dbReference type="EC" id="1.17.1.8"/>
    </reaction>
</comment>
<evidence type="ECO:0000256" key="2">
    <source>
        <dbReference type="ARBA" id="ARBA00022490"/>
    </source>
</evidence>
<dbReference type="EMBL" id="BSOS01000007">
    <property type="protein sequence ID" value="GLR65887.1"/>
    <property type="molecule type" value="Genomic_DNA"/>
</dbReference>
<reference evidence="17" key="1">
    <citation type="journal article" date="2019" name="Int. J. Syst. Evol. Microbiol.">
        <title>The Global Catalogue of Microorganisms (GCM) 10K type strain sequencing project: providing services to taxonomists for standard genome sequencing and annotation.</title>
        <authorList>
            <consortium name="The Broad Institute Genomics Platform"/>
            <consortium name="The Broad Institute Genome Sequencing Center for Infectious Disease"/>
            <person name="Wu L."/>
            <person name="Ma J."/>
        </authorList>
    </citation>
    <scope>NUCLEOTIDE SEQUENCE [LARGE SCALE GENOMIC DNA]</scope>
    <source>
        <strain evidence="17">NBRC 112502</strain>
    </source>
</reference>
<feature type="domain" description="Dihydrodipicolinate reductase C-terminal" evidence="15">
    <location>
        <begin position="114"/>
        <end position="251"/>
    </location>
</feature>
<dbReference type="PANTHER" id="PTHR20836:SF0">
    <property type="entry name" value="4-HYDROXY-TETRAHYDRODIPICOLINATE REDUCTASE 1, CHLOROPLASTIC-RELATED"/>
    <property type="match status" value="1"/>
</dbReference>
<dbReference type="Proteomes" id="UP001156641">
    <property type="component" value="Unassembled WGS sequence"/>
</dbReference>
<evidence type="ECO:0000256" key="13">
    <source>
        <dbReference type="HAMAP-Rule" id="MF_00102"/>
    </source>
</evidence>
<proteinExistence type="inferred from homology"/>
<organism evidence="16 17">
    <name type="scientific">Acidocella aquatica</name>
    <dbReference type="NCBI Taxonomy" id="1922313"/>
    <lineage>
        <taxon>Bacteria</taxon>
        <taxon>Pseudomonadati</taxon>
        <taxon>Pseudomonadota</taxon>
        <taxon>Alphaproteobacteria</taxon>
        <taxon>Acetobacterales</taxon>
        <taxon>Acidocellaceae</taxon>
        <taxon>Acidocella</taxon>
    </lineage>
</organism>
<feature type="domain" description="Dihydrodipicolinate reductase N-terminal" evidence="14">
    <location>
        <begin position="4"/>
        <end position="111"/>
    </location>
</feature>
<evidence type="ECO:0000256" key="3">
    <source>
        <dbReference type="ARBA" id="ARBA00022605"/>
    </source>
</evidence>
<dbReference type="Pfam" id="PF05173">
    <property type="entry name" value="DapB_C"/>
    <property type="match status" value="1"/>
</dbReference>
<dbReference type="Gene3D" id="3.30.360.10">
    <property type="entry name" value="Dihydrodipicolinate Reductase, domain 2"/>
    <property type="match status" value="1"/>
</dbReference>
<dbReference type="SUPFAM" id="SSF55347">
    <property type="entry name" value="Glyceraldehyde-3-phosphate dehydrogenase-like, C-terminal domain"/>
    <property type="match status" value="1"/>
</dbReference>
<name>A0ABQ6A5Q4_9PROT</name>
<keyword evidence="17" id="KW-1185">Reference proteome</keyword>
<evidence type="ECO:0000256" key="11">
    <source>
        <dbReference type="ARBA" id="ARBA00049080"/>
    </source>
</evidence>
<evidence type="ECO:0000256" key="7">
    <source>
        <dbReference type="ARBA" id="ARBA00023027"/>
    </source>
</evidence>
<comment type="pathway">
    <text evidence="9 13">Amino-acid biosynthesis; L-lysine biosynthesis via DAP pathway; (S)-tetrahydrodipicolinate from L-aspartate: step 4/4.</text>
</comment>
<evidence type="ECO:0000259" key="14">
    <source>
        <dbReference type="Pfam" id="PF01113"/>
    </source>
</evidence>
<dbReference type="InterPro" id="IPR022663">
    <property type="entry name" value="DapB_C"/>
</dbReference>
<feature type="binding site" evidence="13">
    <location>
        <begin position="9"/>
        <end position="14"/>
    </location>
    <ligand>
        <name>NAD(+)</name>
        <dbReference type="ChEBI" id="CHEBI:57540"/>
    </ligand>
</feature>
<gene>
    <name evidence="13 16" type="primary">dapB</name>
    <name evidence="16" type="ORF">GCM10010909_05650</name>
</gene>
<keyword evidence="7 13" id="KW-0520">NAD</keyword>
<keyword evidence="6 13" id="KW-0560">Oxidoreductase</keyword>
<evidence type="ECO:0000256" key="12">
    <source>
        <dbReference type="ARBA" id="ARBA00049396"/>
    </source>
</evidence>
<sequence>MTNRIGIAGISGRMGRLLAEEAAAAAQLTGGTSRSGAAPGDALLYPDIAALAATCDVVIDFTHASTVSAHAAALATSKTPWVLGSTGYSANDQTAIEAAAQTIPIIAAPNFCTGVNLLLILAEKLGATLPPARYDAEILEMHHRQKVDAPSGTALALGRAVAAGRGVNLDEVIASGRHGHTGPRRDGEIGFATLRGGQIIGSHTLSFTAADEQISLTHHALDRRVFATGAVRAALWLQNQKPGLYTMRDFLNL</sequence>
<comment type="similarity">
    <text evidence="1 13">Belongs to the DapB family.</text>
</comment>
<dbReference type="InterPro" id="IPR023940">
    <property type="entry name" value="DHDPR_bac"/>
</dbReference>
<feature type="binding site" evidence="13">
    <location>
        <position position="143"/>
    </location>
    <ligand>
        <name>(S)-2,3,4,5-tetrahydrodipicolinate</name>
        <dbReference type="ChEBI" id="CHEBI:16845"/>
    </ligand>
</feature>
<dbReference type="NCBIfam" id="TIGR00036">
    <property type="entry name" value="dapB"/>
    <property type="match status" value="1"/>
</dbReference>
<dbReference type="CDD" id="cd02274">
    <property type="entry name" value="DHDPR_N"/>
    <property type="match status" value="1"/>
</dbReference>
<evidence type="ECO:0000256" key="5">
    <source>
        <dbReference type="ARBA" id="ARBA00022915"/>
    </source>
</evidence>
<evidence type="ECO:0000256" key="9">
    <source>
        <dbReference type="ARBA" id="ARBA00037922"/>
    </source>
</evidence>
<comment type="catalytic activity">
    <reaction evidence="11 13">
        <text>(S)-2,3,4,5-tetrahydrodipicolinate + NADP(+) + H2O = (2S,4S)-4-hydroxy-2,3,4,5-tetrahydrodipicolinate + NADPH + H(+)</text>
        <dbReference type="Rhea" id="RHEA:35331"/>
        <dbReference type="ChEBI" id="CHEBI:15377"/>
        <dbReference type="ChEBI" id="CHEBI:15378"/>
        <dbReference type="ChEBI" id="CHEBI:16845"/>
        <dbReference type="ChEBI" id="CHEBI:57783"/>
        <dbReference type="ChEBI" id="CHEBI:58349"/>
        <dbReference type="ChEBI" id="CHEBI:67139"/>
        <dbReference type="EC" id="1.17.1.8"/>
    </reaction>
</comment>
<comment type="caution">
    <text evidence="13">Was originally thought to be a dihydrodipicolinate reductase (DHDPR), catalyzing the conversion of dihydrodipicolinate to tetrahydrodipicolinate. However, it was shown in E.coli that the substrate of the enzymatic reaction is not dihydrodipicolinate (DHDP) but in fact (2S,4S)-4-hydroxy-2,3,4,5-tetrahydrodipicolinic acid (HTPA), the product released by the DapA-catalyzed reaction.</text>
</comment>
<keyword evidence="2 13" id="KW-0963">Cytoplasm</keyword>
<dbReference type="PROSITE" id="PS01298">
    <property type="entry name" value="DAPB"/>
    <property type="match status" value="1"/>
</dbReference>
<dbReference type="Pfam" id="PF01113">
    <property type="entry name" value="DapB_N"/>
    <property type="match status" value="1"/>
</dbReference>
<keyword evidence="4 13" id="KW-0521">NADP</keyword>
<evidence type="ECO:0000256" key="8">
    <source>
        <dbReference type="ARBA" id="ARBA00023154"/>
    </source>
</evidence>
<comment type="caution">
    <text evidence="13">Lacks conserved residue(s) required for the propagation of feature annotation.</text>
</comment>
<evidence type="ECO:0000256" key="1">
    <source>
        <dbReference type="ARBA" id="ARBA00006642"/>
    </source>
</evidence>
<dbReference type="HAMAP" id="MF_00102">
    <property type="entry name" value="DapB"/>
    <property type="match status" value="1"/>
</dbReference>